<sequence>MYTITNNLLGINPKQYFMPGHTQTRSILPHIYTQISTSHKYYKYSFFPRTIAQWKRTSI</sequence>
<name>A0AAD9NUE5_RIDPI</name>
<dbReference type="Proteomes" id="UP001209878">
    <property type="component" value="Unassembled WGS sequence"/>
</dbReference>
<keyword evidence="2" id="KW-1185">Reference proteome</keyword>
<organism evidence="1 2">
    <name type="scientific">Ridgeia piscesae</name>
    <name type="common">Tubeworm</name>
    <dbReference type="NCBI Taxonomy" id="27915"/>
    <lineage>
        <taxon>Eukaryota</taxon>
        <taxon>Metazoa</taxon>
        <taxon>Spiralia</taxon>
        <taxon>Lophotrochozoa</taxon>
        <taxon>Annelida</taxon>
        <taxon>Polychaeta</taxon>
        <taxon>Sedentaria</taxon>
        <taxon>Canalipalpata</taxon>
        <taxon>Sabellida</taxon>
        <taxon>Siboglinidae</taxon>
        <taxon>Ridgeia</taxon>
    </lineage>
</organism>
<dbReference type="AlphaFoldDB" id="A0AAD9NUE5"/>
<comment type="caution">
    <text evidence="1">The sequence shown here is derived from an EMBL/GenBank/DDBJ whole genome shotgun (WGS) entry which is preliminary data.</text>
</comment>
<gene>
    <name evidence="1" type="ORF">NP493_321g04002</name>
</gene>
<evidence type="ECO:0000313" key="2">
    <source>
        <dbReference type="Proteomes" id="UP001209878"/>
    </source>
</evidence>
<protein>
    <submittedName>
        <fullName evidence="1">Uncharacterized protein</fullName>
    </submittedName>
</protein>
<reference evidence="1" key="1">
    <citation type="journal article" date="2023" name="Mol. Biol. Evol.">
        <title>Third-Generation Sequencing Reveals the Adaptive Role of the Epigenome in Three Deep-Sea Polychaetes.</title>
        <authorList>
            <person name="Perez M."/>
            <person name="Aroh O."/>
            <person name="Sun Y."/>
            <person name="Lan Y."/>
            <person name="Juniper S.K."/>
            <person name="Young C.R."/>
            <person name="Angers B."/>
            <person name="Qian P.Y."/>
        </authorList>
    </citation>
    <scope>NUCLEOTIDE SEQUENCE</scope>
    <source>
        <strain evidence="1">R07B-5</strain>
    </source>
</reference>
<accession>A0AAD9NUE5</accession>
<dbReference type="EMBL" id="JAODUO010000320">
    <property type="protein sequence ID" value="KAK2183187.1"/>
    <property type="molecule type" value="Genomic_DNA"/>
</dbReference>
<proteinExistence type="predicted"/>
<evidence type="ECO:0000313" key="1">
    <source>
        <dbReference type="EMBL" id="KAK2183187.1"/>
    </source>
</evidence>